<dbReference type="EMBL" id="NAJO01000018">
    <property type="protein sequence ID" value="OQO05841.1"/>
    <property type="molecule type" value="Genomic_DNA"/>
</dbReference>
<dbReference type="GO" id="GO:0016020">
    <property type="term" value="C:membrane"/>
    <property type="evidence" value="ECO:0007669"/>
    <property type="project" value="TreeGrafter"/>
</dbReference>
<dbReference type="InterPro" id="IPR036400">
    <property type="entry name" value="Cyt_B5-like_heme/steroid_sf"/>
</dbReference>
<evidence type="ECO:0000313" key="5">
    <source>
        <dbReference type="Proteomes" id="UP000192596"/>
    </source>
</evidence>
<sequence>MPSATSPYSTEALDGFVETAPSFPPRETPVQDTLSTLPQVSNPDSLFRTNTLKTKQTAGIVPARRASRHENNATSPDPKPAPSAAKNFTFPGFKPAVNTSTYTGNSIVDGGPSRIVEEEEELVKKAEYPSEYRARYGSAVSRDGGSGDPDEVSADGSRSVRQESVGGNGNVRKRGGVDIPSENGVKVSETNSISSKTQSNGVGVMDILRILGGLFLLNCLLSYFITNDSVLWGYRPWFVQPSQISRYLKGPLLLDDLALRSYDGTDPTKPIYLALNGTIYDVTAGRRLYGPGGGYHVFAGKDAARGFVTGCFAEDSTPDLRGAEWTYIPLDVISPEQEKEDGVKLTGEQKRYREQEVRKAKRKVKETLEGWAKMFRGEGGKGYFEAGRVDRDPAWIKLLPQRQLCAQAQKGRPKTAGGQAAGQDPGMAKRAGKGKA</sequence>
<dbReference type="OrthoDB" id="10257697at2759"/>
<dbReference type="PANTHER" id="PTHR10281">
    <property type="entry name" value="MEMBRANE-ASSOCIATED PROGESTERONE RECEPTOR COMPONENT-RELATED"/>
    <property type="match status" value="1"/>
</dbReference>
<protein>
    <recommendedName>
        <fullName evidence="3">Cytochrome b5 heme-binding domain-containing protein</fullName>
    </recommendedName>
</protein>
<comment type="similarity">
    <text evidence="1">Belongs to the cytochrome b5 family. MAPR subfamily.</text>
</comment>
<accession>A0A1V8T3K6</accession>
<feature type="region of interest" description="Disordered" evidence="2">
    <location>
        <begin position="1"/>
        <end position="88"/>
    </location>
</feature>
<dbReference type="PANTHER" id="PTHR10281:SF76">
    <property type="entry name" value="CALCUTTA CUP-RELATED"/>
    <property type="match status" value="1"/>
</dbReference>
<dbReference type="AlphaFoldDB" id="A0A1V8T3K6"/>
<dbReference type="Proteomes" id="UP000192596">
    <property type="component" value="Unassembled WGS sequence"/>
</dbReference>
<evidence type="ECO:0000313" key="4">
    <source>
        <dbReference type="EMBL" id="OQO05841.1"/>
    </source>
</evidence>
<feature type="region of interest" description="Disordered" evidence="2">
    <location>
        <begin position="406"/>
        <end position="436"/>
    </location>
</feature>
<proteinExistence type="inferred from homology"/>
<dbReference type="InterPro" id="IPR001199">
    <property type="entry name" value="Cyt_B5-like_heme/steroid-bd"/>
</dbReference>
<feature type="compositionally biased region" description="Polar residues" evidence="2">
    <location>
        <begin position="188"/>
        <end position="197"/>
    </location>
</feature>
<dbReference type="SMART" id="SM01117">
    <property type="entry name" value="Cyt-b5"/>
    <property type="match status" value="1"/>
</dbReference>
<evidence type="ECO:0000259" key="3">
    <source>
        <dbReference type="SMART" id="SM01117"/>
    </source>
</evidence>
<dbReference type="GO" id="GO:0012505">
    <property type="term" value="C:endomembrane system"/>
    <property type="evidence" value="ECO:0007669"/>
    <property type="project" value="TreeGrafter"/>
</dbReference>
<organism evidence="4 5">
    <name type="scientific">Cryoendolithus antarcticus</name>
    <dbReference type="NCBI Taxonomy" id="1507870"/>
    <lineage>
        <taxon>Eukaryota</taxon>
        <taxon>Fungi</taxon>
        <taxon>Dikarya</taxon>
        <taxon>Ascomycota</taxon>
        <taxon>Pezizomycotina</taxon>
        <taxon>Dothideomycetes</taxon>
        <taxon>Dothideomycetidae</taxon>
        <taxon>Cladosporiales</taxon>
        <taxon>Cladosporiaceae</taxon>
        <taxon>Cryoendolithus</taxon>
    </lineage>
</organism>
<feature type="compositionally biased region" description="Polar residues" evidence="2">
    <location>
        <begin position="30"/>
        <end position="57"/>
    </location>
</feature>
<comment type="caution">
    <text evidence="4">The sequence shown here is derived from an EMBL/GenBank/DDBJ whole genome shotgun (WGS) entry which is preliminary data.</text>
</comment>
<evidence type="ECO:0000256" key="2">
    <source>
        <dbReference type="SAM" id="MobiDB-lite"/>
    </source>
</evidence>
<dbReference type="Gene3D" id="3.10.120.10">
    <property type="entry name" value="Cytochrome b5-like heme/steroid binding domain"/>
    <property type="match status" value="1"/>
</dbReference>
<dbReference type="InterPro" id="IPR050577">
    <property type="entry name" value="MAPR/NEUFC/NENF-like"/>
</dbReference>
<dbReference type="Pfam" id="PF00173">
    <property type="entry name" value="Cyt-b5"/>
    <property type="match status" value="1"/>
</dbReference>
<dbReference type="InParanoid" id="A0A1V8T3K6"/>
<name>A0A1V8T3K6_9PEZI</name>
<dbReference type="STRING" id="1507870.A0A1V8T3K6"/>
<reference evidence="5" key="1">
    <citation type="submission" date="2017-03" db="EMBL/GenBank/DDBJ databases">
        <title>Genomes of endolithic fungi from Antarctica.</title>
        <authorList>
            <person name="Coleine C."/>
            <person name="Masonjones S."/>
            <person name="Stajich J.E."/>
        </authorList>
    </citation>
    <scope>NUCLEOTIDE SEQUENCE [LARGE SCALE GENOMIC DNA]</scope>
    <source>
        <strain evidence="5">CCFEE 5527</strain>
    </source>
</reference>
<feature type="region of interest" description="Disordered" evidence="2">
    <location>
        <begin position="136"/>
        <end position="197"/>
    </location>
</feature>
<feature type="domain" description="Cytochrome b5 heme-binding" evidence="3">
    <location>
        <begin position="254"/>
        <end position="334"/>
    </location>
</feature>
<keyword evidence="5" id="KW-1185">Reference proteome</keyword>
<evidence type="ECO:0000256" key="1">
    <source>
        <dbReference type="ARBA" id="ARBA00038357"/>
    </source>
</evidence>
<dbReference type="SUPFAM" id="SSF55856">
    <property type="entry name" value="Cytochrome b5-like heme/steroid binding domain"/>
    <property type="match status" value="1"/>
</dbReference>
<gene>
    <name evidence="4" type="ORF">B0A48_09936</name>
</gene>